<dbReference type="EMBL" id="MN740000">
    <property type="protein sequence ID" value="QHT82438.1"/>
    <property type="molecule type" value="Genomic_DNA"/>
</dbReference>
<organism evidence="1">
    <name type="scientific">viral metagenome</name>
    <dbReference type="NCBI Taxonomy" id="1070528"/>
    <lineage>
        <taxon>unclassified sequences</taxon>
        <taxon>metagenomes</taxon>
        <taxon>organismal metagenomes</taxon>
    </lineage>
</organism>
<accession>A0A6C0HP17</accession>
<reference evidence="1" key="1">
    <citation type="journal article" date="2020" name="Nature">
        <title>Giant virus diversity and host interactions through global metagenomics.</title>
        <authorList>
            <person name="Schulz F."/>
            <person name="Roux S."/>
            <person name="Paez-Espino D."/>
            <person name="Jungbluth S."/>
            <person name="Walsh D.A."/>
            <person name="Denef V.J."/>
            <person name="McMahon K.D."/>
            <person name="Konstantinidis K.T."/>
            <person name="Eloe-Fadrosh E.A."/>
            <person name="Kyrpides N.C."/>
            <person name="Woyke T."/>
        </authorList>
    </citation>
    <scope>NUCLEOTIDE SEQUENCE</scope>
    <source>
        <strain evidence="1">GVMAG-M-3300023184-161</strain>
    </source>
</reference>
<name>A0A6C0HP17_9ZZZZ</name>
<sequence length="200" mass="22393">MKLLIIGIVFILGLYFVCAYPNYESFSRINRMPYRCPNVLYQSGSKIFLYNSKLANVPGVNPIQFNNLEDYVEFSKWQRREGIKCPILYLQKSEDIQGKTIYSAMLDPTNSNGGLPAYPLGPGHSQSNIMSVPTINSELLNNDMRDIAKDIEIPIDNMFQIGTGVSPFATEANWGGAAYTQKLVDAGVFKGDEVKIKYKA</sequence>
<proteinExistence type="predicted"/>
<evidence type="ECO:0000313" key="1">
    <source>
        <dbReference type="EMBL" id="QHT82438.1"/>
    </source>
</evidence>
<dbReference type="AlphaFoldDB" id="A0A6C0HP17"/>
<protein>
    <submittedName>
        <fullName evidence="1">Uncharacterized protein</fullName>
    </submittedName>
</protein>